<protein>
    <recommendedName>
        <fullName evidence="5">Zinc finger PHD-type domain-containing protein</fullName>
    </recommendedName>
</protein>
<dbReference type="InterPro" id="IPR011011">
    <property type="entry name" value="Znf_FYVE_PHD"/>
</dbReference>
<name>A0A2V5GZQ1_ASPV1</name>
<dbReference type="Proteomes" id="UP000249829">
    <property type="component" value="Unassembled WGS sequence"/>
</dbReference>
<keyword evidence="1" id="KW-0175">Coiled coil</keyword>
<dbReference type="STRING" id="1450538.A0A2V5GZQ1"/>
<evidence type="ECO:0008006" key="5">
    <source>
        <dbReference type="Google" id="ProtNLM"/>
    </source>
</evidence>
<feature type="region of interest" description="Disordered" evidence="2">
    <location>
        <begin position="157"/>
        <end position="227"/>
    </location>
</feature>
<dbReference type="OMA" id="FTWLSQN"/>
<evidence type="ECO:0000313" key="3">
    <source>
        <dbReference type="EMBL" id="PYI14784.1"/>
    </source>
</evidence>
<feature type="region of interest" description="Disordered" evidence="2">
    <location>
        <begin position="1"/>
        <end position="42"/>
    </location>
</feature>
<evidence type="ECO:0000256" key="1">
    <source>
        <dbReference type="SAM" id="Coils"/>
    </source>
</evidence>
<dbReference type="InterPro" id="IPR013083">
    <property type="entry name" value="Znf_RING/FYVE/PHD"/>
</dbReference>
<dbReference type="AlphaFoldDB" id="A0A2V5GZQ1"/>
<dbReference type="Gene3D" id="3.30.40.10">
    <property type="entry name" value="Zinc/RING finger domain, C3HC4 (zinc finger)"/>
    <property type="match status" value="1"/>
</dbReference>
<reference evidence="3 4" key="1">
    <citation type="submission" date="2018-02" db="EMBL/GenBank/DDBJ databases">
        <title>The genomes of Aspergillus section Nigri reveals drivers in fungal speciation.</title>
        <authorList>
            <consortium name="DOE Joint Genome Institute"/>
            <person name="Vesth T.C."/>
            <person name="Nybo J."/>
            <person name="Theobald S."/>
            <person name="Brandl J."/>
            <person name="Frisvad J.C."/>
            <person name="Nielsen K.F."/>
            <person name="Lyhne E.K."/>
            <person name="Kogle M.E."/>
            <person name="Kuo A."/>
            <person name="Riley R."/>
            <person name="Clum A."/>
            <person name="Nolan M."/>
            <person name="Lipzen A."/>
            <person name="Salamov A."/>
            <person name="Henrissat B."/>
            <person name="Wiebenga A."/>
            <person name="De vries R.P."/>
            <person name="Grigoriev I.V."/>
            <person name="Mortensen U.H."/>
            <person name="Andersen M.R."/>
            <person name="Baker S.E."/>
        </authorList>
    </citation>
    <scope>NUCLEOTIDE SEQUENCE [LARGE SCALE GENOMIC DNA]</scope>
    <source>
        <strain evidence="3 4">CBS 115571</strain>
    </source>
</reference>
<organism evidence="3 4">
    <name type="scientific">Aspergillus violaceofuscus (strain CBS 115571)</name>
    <dbReference type="NCBI Taxonomy" id="1450538"/>
    <lineage>
        <taxon>Eukaryota</taxon>
        <taxon>Fungi</taxon>
        <taxon>Dikarya</taxon>
        <taxon>Ascomycota</taxon>
        <taxon>Pezizomycotina</taxon>
        <taxon>Eurotiomycetes</taxon>
        <taxon>Eurotiomycetidae</taxon>
        <taxon>Eurotiales</taxon>
        <taxon>Aspergillaceae</taxon>
        <taxon>Aspergillus</taxon>
    </lineage>
</organism>
<evidence type="ECO:0000256" key="2">
    <source>
        <dbReference type="SAM" id="MobiDB-lite"/>
    </source>
</evidence>
<keyword evidence="4" id="KW-1185">Reference proteome</keyword>
<feature type="compositionally biased region" description="Basic residues" evidence="2">
    <location>
        <begin position="1"/>
        <end position="12"/>
    </location>
</feature>
<feature type="compositionally biased region" description="Pro residues" evidence="2">
    <location>
        <begin position="206"/>
        <end position="216"/>
    </location>
</feature>
<feature type="coiled-coil region" evidence="1">
    <location>
        <begin position="245"/>
        <end position="341"/>
    </location>
</feature>
<accession>A0A2V5GZQ1</accession>
<feature type="compositionally biased region" description="Polar residues" evidence="2">
    <location>
        <begin position="159"/>
        <end position="172"/>
    </location>
</feature>
<feature type="region of interest" description="Disordered" evidence="2">
    <location>
        <begin position="132"/>
        <end position="151"/>
    </location>
</feature>
<gene>
    <name evidence="3" type="ORF">BO99DRAFT_394045</name>
</gene>
<proteinExistence type="predicted"/>
<dbReference type="EMBL" id="KZ825203">
    <property type="protein sequence ID" value="PYI14784.1"/>
    <property type="molecule type" value="Genomic_DNA"/>
</dbReference>
<sequence>MAVRKTRSKRPTRSSDNRRVGLRTVQAERLSEPPVAHPQAPPRISWADTLAALEKEPMASQIQRHKQWKRDGSIHETYCRVCFREKNLEPCLTCPLVFHTECLPTGWIRDTDHHVFCSVCVRREWHISPPTLTPPASPRLTGVETSDAAPVASPALHHNTLSSTPLHYTDLTNGKPPIVSPLPRHGVLPPPNPANDNIIASTQIPAPHPDPSPPPARRNRKSRYTNLPADVDASLNVLYRELESNASLRLENEDLREENLRCQQIIQIRDLSLTALRRELEYRRSSEQEMETLRTTAAQLESARKEVQELRARNEALETELERSRQEAAEAKEMVIDWKAKLSTLLGS</sequence>
<evidence type="ECO:0000313" key="4">
    <source>
        <dbReference type="Proteomes" id="UP000249829"/>
    </source>
</evidence>
<dbReference type="SUPFAM" id="SSF57903">
    <property type="entry name" value="FYVE/PHD zinc finger"/>
    <property type="match status" value="1"/>
</dbReference>